<reference evidence="2 3" key="1">
    <citation type="submission" date="2017-12" db="EMBL/GenBank/DDBJ databases">
        <title>Gene loss provides genomic basis for host adaptation in cereal stripe rust fungi.</title>
        <authorList>
            <person name="Xia C."/>
        </authorList>
    </citation>
    <scope>NUCLEOTIDE SEQUENCE [LARGE SCALE GENOMIC DNA]</scope>
    <source>
        <strain evidence="2 3">93TX-2</strain>
    </source>
</reference>
<dbReference type="Proteomes" id="UP000238274">
    <property type="component" value="Unassembled WGS sequence"/>
</dbReference>
<comment type="caution">
    <text evidence="2">The sequence shown here is derived from an EMBL/GenBank/DDBJ whole genome shotgun (WGS) entry which is preliminary data.</text>
</comment>
<dbReference type="EMBL" id="PKSM01000001">
    <property type="protein sequence ID" value="POW23444.1"/>
    <property type="molecule type" value="Genomic_DNA"/>
</dbReference>
<evidence type="ECO:0000313" key="3">
    <source>
        <dbReference type="Proteomes" id="UP000238274"/>
    </source>
</evidence>
<name>A0A2S4WNZ0_9BASI</name>
<evidence type="ECO:0000313" key="2">
    <source>
        <dbReference type="EMBL" id="POW23444.1"/>
    </source>
</evidence>
<reference evidence="3" key="3">
    <citation type="journal article" date="2018" name="Mol. Plant Microbe Interact.">
        <title>Genome sequence resources for the wheat stripe rust pathogen (Puccinia striiformis f. sp. tritici) and the barley stripe rust pathogen (Puccinia striiformis f. sp. hordei).</title>
        <authorList>
            <person name="Xia C."/>
            <person name="Wang M."/>
            <person name="Yin C."/>
            <person name="Cornejo O.E."/>
            <person name="Hulbert S.H."/>
            <person name="Chen X."/>
        </authorList>
    </citation>
    <scope>NUCLEOTIDE SEQUENCE [LARGE SCALE GENOMIC DNA]</scope>
    <source>
        <strain evidence="3">93TX-2</strain>
    </source>
</reference>
<feature type="compositionally biased region" description="Polar residues" evidence="1">
    <location>
        <begin position="87"/>
        <end position="101"/>
    </location>
</feature>
<dbReference type="AlphaFoldDB" id="A0A2S4WNZ0"/>
<proteinExistence type="predicted"/>
<accession>A0A2S4WNZ0</accession>
<reference evidence="3" key="2">
    <citation type="journal article" date="2018" name="BMC Genomics">
        <title>Genomic insights into host adaptation between the wheat stripe rust pathogen (Puccinia striiformis f. sp. tritici) and the barley stripe rust pathogen (Puccinia striiformis f. sp. hordei).</title>
        <authorList>
            <person name="Xia C."/>
            <person name="Wang M."/>
            <person name="Yin C."/>
            <person name="Cornejo O.E."/>
            <person name="Hulbert S.H."/>
            <person name="Chen X."/>
        </authorList>
    </citation>
    <scope>NUCLEOTIDE SEQUENCE [LARGE SCALE GENOMIC DNA]</scope>
    <source>
        <strain evidence="3">93TX-2</strain>
    </source>
</reference>
<protein>
    <submittedName>
        <fullName evidence="2">Uncharacterized protein</fullName>
    </submittedName>
</protein>
<gene>
    <name evidence="2" type="ORF">PSHT_00106</name>
</gene>
<keyword evidence="3" id="KW-1185">Reference proteome</keyword>
<evidence type="ECO:0000256" key="1">
    <source>
        <dbReference type="SAM" id="MobiDB-lite"/>
    </source>
</evidence>
<organism evidence="2 3">
    <name type="scientific">Puccinia striiformis</name>
    <dbReference type="NCBI Taxonomy" id="27350"/>
    <lineage>
        <taxon>Eukaryota</taxon>
        <taxon>Fungi</taxon>
        <taxon>Dikarya</taxon>
        <taxon>Basidiomycota</taxon>
        <taxon>Pucciniomycotina</taxon>
        <taxon>Pucciniomycetes</taxon>
        <taxon>Pucciniales</taxon>
        <taxon>Pucciniaceae</taxon>
        <taxon>Puccinia</taxon>
    </lineage>
</organism>
<dbReference type="VEuPathDB" id="FungiDB:PSHT_00106"/>
<sequence>MEIGTNGRQLNRSRIWLVGLFCETVSFDEEVIGNEAFKKAYKRLLSSTLRLSRLIPRTTFCHTIGHSRVELAENPAARLSSDVEWQGDSSTNGTMPSSFGALNSEGKKRKKNHQAFCVLVTTTHPSHRPPMWLSSRLEFRANLLKLTLIQPLLIQSRPLEVSQILR</sequence>
<feature type="region of interest" description="Disordered" evidence="1">
    <location>
        <begin position="84"/>
        <end position="104"/>
    </location>
</feature>